<gene>
    <name evidence="3" type="ORF">C4B63_4g105</name>
</gene>
<organism evidence="3 4">
    <name type="scientific">Trypanosoma cruzi</name>
    <dbReference type="NCBI Taxonomy" id="5693"/>
    <lineage>
        <taxon>Eukaryota</taxon>
        <taxon>Discoba</taxon>
        <taxon>Euglenozoa</taxon>
        <taxon>Kinetoplastea</taxon>
        <taxon>Metakinetoplastina</taxon>
        <taxon>Trypanosomatida</taxon>
        <taxon>Trypanosomatidae</taxon>
        <taxon>Trypanosoma</taxon>
        <taxon>Schizotrypanum</taxon>
    </lineage>
</organism>
<feature type="region of interest" description="Disordered" evidence="1">
    <location>
        <begin position="1"/>
        <end position="72"/>
    </location>
</feature>
<dbReference type="VEuPathDB" id="TriTrypDB:TcG_04217"/>
<dbReference type="VEuPathDB" id="TriTrypDB:Tc_MARK_4813"/>
<protein>
    <recommendedName>
        <fullName evidence="5">Transmembrane protein</fullName>
    </recommendedName>
</protein>
<evidence type="ECO:0000256" key="1">
    <source>
        <dbReference type="SAM" id="MobiDB-lite"/>
    </source>
</evidence>
<comment type="caution">
    <text evidence="3">The sequence shown here is derived from an EMBL/GenBank/DDBJ whole genome shotgun (WGS) entry which is preliminary data.</text>
</comment>
<dbReference type="VEuPathDB" id="TriTrypDB:TCDM_00459"/>
<dbReference type="VEuPathDB" id="TriTrypDB:BCY84_18643"/>
<dbReference type="VEuPathDB" id="TriTrypDB:TCSYLVIO_006105"/>
<evidence type="ECO:0000313" key="4">
    <source>
        <dbReference type="Proteomes" id="UP000246121"/>
    </source>
</evidence>
<proteinExistence type="predicted"/>
<evidence type="ECO:0008006" key="5">
    <source>
        <dbReference type="Google" id="ProtNLM"/>
    </source>
</evidence>
<reference evidence="3 4" key="1">
    <citation type="journal article" date="2018" name="Microb. Genom.">
        <title>Expanding an expanded genome: long-read sequencing of Trypanosoma cruzi.</title>
        <authorList>
            <person name="Berna L."/>
            <person name="Rodriguez M."/>
            <person name="Chiribao M.L."/>
            <person name="Parodi-Talice A."/>
            <person name="Pita S."/>
            <person name="Rijo G."/>
            <person name="Alvarez-Valin F."/>
            <person name="Robello C."/>
        </authorList>
    </citation>
    <scope>NUCLEOTIDE SEQUENCE [LARGE SCALE GENOMIC DNA]</scope>
    <source>
        <strain evidence="3 4">Dm28c</strain>
    </source>
</reference>
<evidence type="ECO:0000256" key="2">
    <source>
        <dbReference type="SAM" id="Phobius"/>
    </source>
</evidence>
<keyword evidence="2" id="KW-1133">Transmembrane helix</keyword>
<dbReference type="VEuPathDB" id="TriTrypDB:C4B63_4g105"/>
<accession>A0A2V2VYK5</accession>
<dbReference type="VEuPathDB" id="TriTrypDB:ECC02_001038"/>
<dbReference type="Proteomes" id="UP000246121">
    <property type="component" value="Unassembled WGS sequence"/>
</dbReference>
<dbReference type="VEuPathDB" id="TriTrypDB:C3747_18g87"/>
<keyword evidence="2" id="KW-0812">Transmembrane</keyword>
<feature type="compositionally biased region" description="Basic and acidic residues" evidence="1">
    <location>
        <begin position="53"/>
        <end position="66"/>
    </location>
</feature>
<sequence length="386" mass="43506">MRKRRPRSTSTRSGGLGGCRHLGGVCRQEKVEKRQSPLASSLAERPANTNRLSQHDCRNHERERRSQPALWNDLSHPSASCPSLRQLKEQPVFCLPHYRWSPLHTSYAHDVVREHEAVIRWYEEKLRSCDVKIDDEFAVAWLATARSRRDALRNFVQEHRSLYGSLDAEKLQEMEVCLLRLSLCVKRAEQNWNLGSFISSLGTPLGSSRMAPQQAVTREKHISFARPLSHFFSSAPLTENEDPLCGLACPFSAEGNTADGDGNSTDAPYTGRTSGVYYGNISSSPTVVNAVSSLEYIHEDEANNSSWQKEKHGQWLSGVIATENGPENVKTAVSFPYGSLPSFFFASGPGGWRRRELQGLWIFLLYIFLLTTCCLLFFLAACWRRP</sequence>
<dbReference type="VEuPathDB" id="TriTrypDB:TcCLB.511283.300"/>
<feature type="transmembrane region" description="Helical" evidence="2">
    <location>
        <begin position="360"/>
        <end position="381"/>
    </location>
</feature>
<evidence type="ECO:0000313" key="3">
    <source>
        <dbReference type="EMBL" id="PWV01470.1"/>
    </source>
</evidence>
<dbReference type="VEuPathDB" id="TriTrypDB:TcBrA4_0085230"/>
<dbReference type="AlphaFoldDB" id="A0A2V2VYK5"/>
<name>A0A2V2VYK5_TRYCR</name>
<dbReference type="EMBL" id="PRFA01000004">
    <property type="protein sequence ID" value="PWV01470.1"/>
    <property type="molecule type" value="Genomic_DNA"/>
</dbReference>
<keyword evidence="2" id="KW-0472">Membrane</keyword>